<reference evidence="1" key="1">
    <citation type="journal article" date="2020" name="Fungal Divers.">
        <title>Resolving the Mortierellaceae phylogeny through synthesis of multi-gene phylogenetics and phylogenomics.</title>
        <authorList>
            <person name="Vandepol N."/>
            <person name="Liber J."/>
            <person name="Desiro A."/>
            <person name="Na H."/>
            <person name="Kennedy M."/>
            <person name="Barry K."/>
            <person name="Grigoriev I.V."/>
            <person name="Miller A.N."/>
            <person name="O'Donnell K."/>
            <person name="Stajich J.E."/>
            <person name="Bonito G."/>
        </authorList>
    </citation>
    <scope>NUCLEOTIDE SEQUENCE</scope>
    <source>
        <strain evidence="1">KOD948</strain>
    </source>
</reference>
<accession>A0A9P6PKI1</accession>
<protein>
    <submittedName>
        <fullName evidence="1">Uncharacterized protein</fullName>
    </submittedName>
</protein>
<dbReference type="OrthoDB" id="15001at2759"/>
<dbReference type="Proteomes" id="UP000726737">
    <property type="component" value="Unassembled WGS sequence"/>
</dbReference>
<name>A0A9P6PKI1_9FUNG</name>
<gene>
    <name evidence="1" type="ORF">BG011_001470</name>
</gene>
<proteinExistence type="predicted"/>
<dbReference type="EMBL" id="JAAAJA010001391">
    <property type="protein sequence ID" value="KAG0247445.1"/>
    <property type="molecule type" value="Genomic_DNA"/>
</dbReference>
<feature type="non-terminal residue" evidence="1">
    <location>
        <position position="170"/>
    </location>
</feature>
<evidence type="ECO:0000313" key="1">
    <source>
        <dbReference type="EMBL" id="KAG0247445.1"/>
    </source>
</evidence>
<evidence type="ECO:0000313" key="2">
    <source>
        <dbReference type="Proteomes" id="UP000726737"/>
    </source>
</evidence>
<keyword evidence="2" id="KW-1185">Reference proteome</keyword>
<comment type="caution">
    <text evidence="1">The sequence shown here is derived from an EMBL/GenBank/DDBJ whole genome shotgun (WGS) entry which is preliminary data.</text>
</comment>
<organism evidence="1 2">
    <name type="scientific">Mortierella polycephala</name>
    <dbReference type="NCBI Taxonomy" id="41804"/>
    <lineage>
        <taxon>Eukaryota</taxon>
        <taxon>Fungi</taxon>
        <taxon>Fungi incertae sedis</taxon>
        <taxon>Mucoromycota</taxon>
        <taxon>Mortierellomycotina</taxon>
        <taxon>Mortierellomycetes</taxon>
        <taxon>Mortierellales</taxon>
        <taxon>Mortierellaceae</taxon>
        <taxon>Mortierella</taxon>
    </lineage>
</organism>
<sequence length="170" mass="19233">VPIESNEREAFTNLTWSFVRGALTMPKIESRSLEVLITGVSQRKNQNKDLLQGNKEIGQYADGITFFGESQVYLAEASAIHQPKAEKLQQDEYKMAPSVTILSPFAPVEKDRKMKRAMLSCLHLAARVEKELLTREIDLVKVSYEESVQLLEAARKIDPTNSTPKKGRRK</sequence>
<dbReference type="AlphaFoldDB" id="A0A9P6PKI1"/>